<dbReference type="GeneID" id="31361784"/>
<comment type="caution">
    <text evidence="1">The sequence shown here is derived from an EMBL/GenBank/DDBJ whole genome shotgun (WGS) entry which is preliminary data.</text>
</comment>
<sequence>MLIIKSSIMTNINNSLNSLSNEGIISISAKNSTSTTVPKSEQNFSKPFWNVC</sequence>
<evidence type="ECO:0000313" key="1">
    <source>
        <dbReference type="EMBL" id="EFA80715.1"/>
    </source>
</evidence>
<name>D3BCS3_HETP5</name>
<reference evidence="1 2" key="1">
    <citation type="journal article" date="2011" name="Genome Res.">
        <title>Phylogeny-wide analysis of social amoeba genomes highlights ancient origins for complex intercellular communication.</title>
        <authorList>
            <person name="Heidel A.J."/>
            <person name="Lawal H.M."/>
            <person name="Felder M."/>
            <person name="Schilde C."/>
            <person name="Helps N.R."/>
            <person name="Tunggal B."/>
            <person name="Rivero F."/>
            <person name="John U."/>
            <person name="Schleicher M."/>
            <person name="Eichinger L."/>
            <person name="Platzer M."/>
            <person name="Noegel A.A."/>
            <person name="Schaap P."/>
            <person name="Gloeckner G."/>
        </authorList>
    </citation>
    <scope>NUCLEOTIDE SEQUENCE [LARGE SCALE GENOMIC DNA]</scope>
    <source>
        <strain evidence="2">ATCC 26659 / Pp 5 / PN500</strain>
    </source>
</reference>
<keyword evidence="2" id="KW-1185">Reference proteome</keyword>
<dbReference type="AlphaFoldDB" id="D3BCS3"/>
<proteinExistence type="predicted"/>
<accession>D3BCS3</accession>
<dbReference type="EMBL" id="ADBJ01000028">
    <property type="protein sequence ID" value="EFA80715.1"/>
    <property type="molecule type" value="Genomic_DNA"/>
</dbReference>
<dbReference type="InParanoid" id="D3BCS3"/>
<protein>
    <submittedName>
        <fullName evidence="1">Uncharacterized protein</fullName>
    </submittedName>
</protein>
<organism evidence="1 2">
    <name type="scientific">Heterostelium pallidum (strain ATCC 26659 / Pp 5 / PN500)</name>
    <name type="common">Cellular slime mold</name>
    <name type="synonym">Polysphondylium pallidum</name>
    <dbReference type="NCBI Taxonomy" id="670386"/>
    <lineage>
        <taxon>Eukaryota</taxon>
        <taxon>Amoebozoa</taxon>
        <taxon>Evosea</taxon>
        <taxon>Eumycetozoa</taxon>
        <taxon>Dictyostelia</taxon>
        <taxon>Acytosteliales</taxon>
        <taxon>Acytosteliaceae</taxon>
        <taxon>Heterostelium</taxon>
    </lineage>
</organism>
<evidence type="ECO:0000313" key="2">
    <source>
        <dbReference type="Proteomes" id="UP000001396"/>
    </source>
</evidence>
<gene>
    <name evidence="1" type="ORF">PPL_06301</name>
</gene>
<dbReference type="RefSeq" id="XP_020432835.1">
    <property type="nucleotide sequence ID" value="XM_020577161.1"/>
</dbReference>
<dbReference type="Proteomes" id="UP000001396">
    <property type="component" value="Unassembled WGS sequence"/>
</dbReference>